<dbReference type="SUPFAM" id="SSF52833">
    <property type="entry name" value="Thioredoxin-like"/>
    <property type="match status" value="1"/>
</dbReference>
<evidence type="ECO:0000256" key="3">
    <source>
        <dbReference type="SAM" id="MobiDB-lite"/>
    </source>
</evidence>
<protein>
    <recommendedName>
        <fullName evidence="1">Thioredoxin domain-containing protein 9</fullName>
    </recommendedName>
</protein>
<organism evidence="5">
    <name type="scientific">Timema tahoe</name>
    <dbReference type="NCBI Taxonomy" id="61484"/>
    <lineage>
        <taxon>Eukaryota</taxon>
        <taxon>Metazoa</taxon>
        <taxon>Ecdysozoa</taxon>
        <taxon>Arthropoda</taxon>
        <taxon>Hexapoda</taxon>
        <taxon>Insecta</taxon>
        <taxon>Pterygota</taxon>
        <taxon>Neoptera</taxon>
        <taxon>Polyneoptera</taxon>
        <taxon>Phasmatodea</taxon>
        <taxon>Timematodea</taxon>
        <taxon>Timematoidea</taxon>
        <taxon>Timematidae</taxon>
        <taxon>Timema</taxon>
    </lineage>
</organism>
<feature type="domain" description="Thioredoxin" evidence="4">
    <location>
        <begin position="221"/>
        <end position="302"/>
    </location>
</feature>
<dbReference type="PANTHER" id="PTHR21148">
    <property type="entry name" value="THIOREDOXIN DOMAIN-CONTAINING PROTEIN 9"/>
    <property type="match status" value="1"/>
</dbReference>
<evidence type="ECO:0000259" key="4">
    <source>
        <dbReference type="Pfam" id="PF00085"/>
    </source>
</evidence>
<name>A0A7R9IA93_9NEOP</name>
<gene>
    <name evidence="5" type="ORF">TTEB3V08_LOCUS1470</name>
</gene>
<dbReference type="EMBL" id="OE000303">
    <property type="protein sequence ID" value="CAD7453323.1"/>
    <property type="molecule type" value="Genomic_DNA"/>
</dbReference>
<dbReference type="Gene3D" id="3.40.30.10">
    <property type="entry name" value="Glutaredoxin"/>
    <property type="match status" value="1"/>
</dbReference>
<evidence type="ECO:0000313" key="5">
    <source>
        <dbReference type="EMBL" id="CAD7453323.1"/>
    </source>
</evidence>
<proteinExistence type="predicted"/>
<feature type="region of interest" description="Disordered" evidence="3">
    <location>
        <begin position="335"/>
        <end position="368"/>
    </location>
</feature>
<reference evidence="5" key="1">
    <citation type="submission" date="2020-11" db="EMBL/GenBank/DDBJ databases">
        <authorList>
            <person name="Tran Van P."/>
        </authorList>
    </citation>
    <scope>NUCLEOTIDE SEQUENCE</scope>
</reference>
<dbReference type="AlphaFoldDB" id="A0A7R9IA93"/>
<dbReference type="InterPro" id="IPR013766">
    <property type="entry name" value="Thioredoxin_domain"/>
</dbReference>
<evidence type="ECO:0000256" key="1">
    <source>
        <dbReference type="ARBA" id="ARBA00026148"/>
    </source>
</evidence>
<dbReference type="Pfam" id="PF00085">
    <property type="entry name" value="Thioredoxin"/>
    <property type="match status" value="1"/>
</dbReference>
<keyword evidence="2" id="KW-0175">Coiled coil</keyword>
<feature type="compositionally biased region" description="Basic residues" evidence="3">
    <location>
        <begin position="339"/>
        <end position="354"/>
    </location>
</feature>
<feature type="coiled-coil region" evidence="2">
    <location>
        <begin position="163"/>
        <end position="205"/>
    </location>
</feature>
<dbReference type="CDD" id="cd02989">
    <property type="entry name" value="Phd_like_TxnDC9"/>
    <property type="match status" value="1"/>
</dbReference>
<accession>A0A7R9IA93</accession>
<sequence length="368" mass="41577">MLSSVILDCPPKCGFTKFPILSSFFSKFEMVALRISEGVLPSTGYDLLTNVWESGQMLDWLFIATERFMRLASDKARRLQAMQLVYESCALIGSPPEPAVNQARKISRDLSRKTSSLSISDIIFQQRAISTPSKRSSNESCTVCGGLKMDASSIIQEHVLKAAVAVEEQLDAELKKLDNLDEDGLEELREQRLRDLKKQAQLKQEWLANGHGEYTELPDEKDFFEASKKSTNIVCHFYKSDSARCKIVDHHLKILSHSHLETRFVKLDVERCPFLTERLRIKIIPTIALISDSKTKDFIVGFTDLGNCDDFSTEILEWRIARSGAIKYNGNLLEPPEQKKKKTNLLSGGRKKNIRGHDSDDSSDGDEL</sequence>
<evidence type="ECO:0000256" key="2">
    <source>
        <dbReference type="SAM" id="Coils"/>
    </source>
</evidence>
<dbReference type="InterPro" id="IPR036249">
    <property type="entry name" value="Thioredoxin-like_sf"/>
</dbReference>